<accession>A0ABP7JFQ2</accession>
<name>A0ABP7JFQ2_9ACTN</name>
<gene>
    <name evidence="2" type="ORF">GCM10022226_78760</name>
</gene>
<dbReference type="Proteomes" id="UP001500888">
    <property type="component" value="Unassembled WGS sequence"/>
</dbReference>
<dbReference type="RefSeq" id="WP_344952817.1">
    <property type="nucleotide sequence ID" value="NZ_BAAAZR010000059.1"/>
</dbReference>
<organism evidence="2 3">
    <name type="scientific">Sphaerisporangium flaviroseum</name>
    <dbReference type="NCBI Taxonomy" id="509199"/>
    <lineage>
        <taxon>Bacteria</taxon>
        <taxon>Bacillati</taxon>
        <taxon>Actinomycetota</taxon>
        <taxon>Actinomycetes</taxon>
        <taxon>Streptosporangiales</taxon>
        <taxon>Streptosporangiaceae</taxon>
        <taxon>Sphaerisporangium</taxon>
    </lineage>
</organism>
<evidence type="ECO:0000313" key="3">
    <source>
        <dbReference type="Proteomes" id="UP001500888"/>
    </source>
</evidence>
<reference evidence="3" key="1">
    <citation type="journal article" date="2019" name="Int. J. Syst. Evol. Microbiol.">
        <title>The Global Catalogue of Microorganisms (GCM) 10K type strain sequencing project: providing services to taxonomists for standard genome sequencing and annotation.</title>
        <authorList>
            <consortium name="The Broad Institute Genomics Platform"/>
            <consortium name="The Broad Institute Genome Sequencing Center for Infectious Disease"/>
            <person name="Wu L."/>
            <person name="Ma J."/>
        </authorList>
    </citation>
    <scope>NUCLEOTIDE SEQUENCE [LARGE SCALE GENOMIC DNA]</scope>
    <source>
        <strain evidence="3">JCM 16908</strain>
    </source>
</reference>
<sequence>MTGEAPWPAWDPPSILDVPRRTRKIAEELTAELARCNVPANRYGLPDGTAAVSLWRHVVAFTDGRRIWWDSLRLSAKGRPLFSHARTPEGAARLLLPLYLHARRRWPAESLDAPKNPKSPNPPQASQGGKAAPVNPEELPG</sequence>
<comment type="caution">
    <text evidence="2">The sequence shown here is derived from an EMBL/GenBank/DDBJ whole genome shotgun (WGS) entry which is preliminary data.</text>
</comment>
<evidence type="ECO:0000313" key="2">
    <source>
        <dbReference type="EMBL" id="GAA3843995.1"/>
    </source>
</evidence>
<proteinExistence type="predicted"/>
<feature type="region of interest" description="Disordered" evidence="1">
    <location>
        <begin position="109"/>
        <end position="141"/>
    </location>
</feature>
<keyword evidence="3" id="KW-1185">Reference proteome</keyword>
<evidence type="ECO:0000256" key="1">
    <source>
        <dbReference type="SAM" id="MobiDB-lite"/>
    </source>
</evidence>
<protein>
    <submittedName>
        <fullName evidence="2">Uncharacterized protein</fullName>
    </submittedName>
</protein>
<dbReference type="EMBL" id="BAAAZR010000059">
    <property type="protein sequence ID" value="GAA3843995.1"/>
    <property type="molecule type" value="Genomic_DNA"/>
</dbReference>